<dbReference type="EMBL" id="JBFOHL010000022">
    <property type="protein sequence ID" value="MEW9625872.1"/>
    <property type="molecule type" value="Genomic_DNA"/>
</dbReference>
<evidence type="ECO:0000256" key="1">
    <source>
        <dbReference type="ARBA" id="ARBA00023015"/>
    </source>
</evidence>
<dbReference type="PANTHER" id="PTHR33204:SF29">
    <property type="entry name" value="TRANSCRIPTIONAL REGULATOR"/>
    <property type="match status" value="1"/>
</dbReference>
<dbReference type="PANTHER" id="PTHR33204">
    <property type="entry name" value="TRANSCRIPTIONAL REGULATOR, MARR FAMILY"/>
    <property type="match status" value="1"/>
</dbReference>
<dbReference type="Pfam" id="PF01638">
    <property type="entry name" value="HxlR"/>
    <property type="match status" value="1"/>
</dbReference>
<feature type="domain" description="HTH hxlR-type" evidence="4">
    <location>
        <begin position="11"/>
        <end position="109"/>
    </location>
</feature>
<dbReference type="Gene3D" id="1.10.10.10">
    <property type="entry name" value="Winged helix-like DNA-binding domain superfamily/Winged helix DNA-binding domain"/>
    <property type="match status" value="1"/>
</dbReference>
<keyword evidence="2" id="KW-0238">DNA-binding</keyword>
<comment type="caution">
    <text evidence="5">The sequence shown here is derived from an EMBL/GenBank/DDBJ whole genome shotgun (WGS) entry which is preliminary data.</text>
</comment>
<evidence type="ECO:0000259" key="4">
    <source>
        <dbReference type="PROSITE" id="PS51118"/>
    </source>
</evidence>
<keyword evidence="1" id="KW-0805">Transcription regulation</keyword>
<evidence type="ECO:0000313" key="6">
    <source>
        <dbReference type="Proteomes" id="UP001556170"/>
    </source>
</evidence>
<dbReference type="RefSeq" id="WP_367846162.1">
    <property type="nucleotide sequence ID" value="NZ_JBFOHL010000022.1"/>
</dbReference>
<dbReference type="InterPro" id="IPR036390">
    <property type="entry name" value="WH_DNA-bd_sf"/>
</dbReference>
<dbReference type="InterPro" id="IPR036388">
    <property type="entry name" value="WH-like_DNA-bd_sf"/>
</dbReference>
<dbReference type="SUPFAM" id="SSF46785">
    <property type="entry name" value="Winged helix' DNA-binding domain"/>
    <property type="match status" value="1"/>
</dbReference>
<reference evidence="5 6" key="1">
    <citation type="submission" date="2024-06" db="EMBL/GenBank/DDBJ databases">
        <authorList>
            <person name="Woo H."/>
        </authorList>
    </citation>
    <scope>NUCLEOTIDE SEQUENCE [LARGE SCALE GENOMIC DNA]</scope>
    <source>
        <strain evidence="5 6">S2-g</strain>
    </source>
</reference>
<accession>A0ABV3QTH6</accession>
<proteinExistence type="predicted"/>
<gene>
    <name evidence="5" type="ORF">ABQJ56_16740</name>
</gene>
<sequence>MSQPQHKTFACPVDVTLSLIHGKWKPMILWQLSTRRRRFSDLQAAMPQVAHKVLSQQLRQLEADGLICRVTRDARGQRMDYELTAFGRSLRPALNALASWGKTHHRALGVEYGGSRAGG</sequence>
<organism evidence="5 6">
    <name type="scientific">Rhodanobacter geophilus</name>
    <dbReference type="NCBI Taxonomy" id="3162488"/>
    <lineage>
        <taxon>Bacteria</taxon>
        <taxon>Pseudomonadati</taxon>
        <taxon>Pseudomonadota</taxon>
        <taxon>Gammaproteobacteria</taxon>
        <taxon>Lysobacterales</taxon>
        <taxon>Rhodanobacteraceae</taxon>
        <taxon>Rhodanobacter</taxon>
    </lineage>
</organism>
<evidence type="ECO:0000256" key="3">
    <source>
        <dbReference type="ARBA" id="ARBA00023163"/>
    </source>
</evidence>
<evidence type="ECO:0000313" key="5">
    <source>
        <dbReference type="EMBL" id="MEW9625872.1"/>
    </source>
</evidence>
<keyword evidence="6" id="KW-1185">Reference proteome</keyword>
<dbReference type="Proteomes" id="UP001556170">
    <property type="component" value="Unassembled WGS sequence"/>
</dbReference>
<name>A0ABV3QTH6_9GAMM</name>
<dbReference type="InterPro" id="IPR002577">
    <property type="entry name" value="HTH_HxlR"/>
</dbReference>
<evidence type="ECO:0000256" key="2">
    <source>
        <dbReference type="ARBA" id="ARBA00023125"/>
    </source>
</evidence>
<protein>
    <submittedName>
        <fullName evidence="5">Winged helix-turn-helix transcriptional regulator</fullName>
    </submittedName>
</protein>
<keyword evidence="3" id="KW-0804">Transcription</keyword>
<dbReference type="PROSITE" id="PS51118">
    <property type="entry name" value="HTH_HXLR"/>
    <property type="match status" value="1"/>
</dbReference>